<dbReference type="PATRIC" id="fig|74031.6.peg.1233"/>
<dbReference type="STRING" id="74031.SAMN04488077_101132"/>
<dbReference type="AlphaFoldDB" id="A0A0L6CWM9"/>
<keyword evidence="3" id="KW-1185">Reference proteome</keyword>
<evidence type="ECO:0000313" key="3">
    <source>
        <dbReference type="Proteomes" id="UP000037046"/>
    </source>
</evidence>
<gene>
    <name evidence="2" type="ORF">ROTO_12060</name>
</gene>
<reference evidence="3" key="1">
    <citation type="submission" date="2015-07" db="EMBL/GenBank/DDBJ databases">
        <title>Draft Genome Sequence of Roseovarius tolerans EL-164, a producer of N-Acylated Alanine Methyl Esters (NAMEs).</title>
        <authorList>
            <person name="Voget S."/>
            <person name="Bruns H."/>
            <person name="Wagner-Doebler I."/>
            <person name="Schulz S."/>
            <person name="Daniel R."/>
        </authorList>
    </citation>
    <scope>NUCLEOTIDE SEQUENCE [LARGE SCALE GENOMIC DNA]</scope>
    <source>
        <strain evidence="3">EL-164</strain>
    </source>
</reference>
<feature type="chain" id="PRO_5005563028" evidence="1">
    <location>
        <begin position="26"/>
        <end position="315"/>
    </location>
</feature>
<proteinExistence type="predicted"/>
<evidence type="ECO:0000256" key="1">
    <source>
        <dbReference type="SAM" id="SignalP"/>
    </source>
</evidence>
<feature type="signal peptide" evidence="1">
    <location>
        <begin position="1"/>
        <end position="25"/>
    </location>
</feature>
<dbReference type="EMBL" id="LGVV01000011">
    <property type="protein sequence ID" value="KNX42166.1"/>
    <property type="molecule type" value="Genomic_DNA"/>
</dbReference>
<name>A0A0L6CWM9_9RHOB</name>
<dbReference type="Proteomes" id="UP000037046">
    <property type="component" value="Unassembled WGS sequence"/>
</dbReference>
<sequence length="315" mass="34206">MRRMCRHIAGLLTALLGLAIGPALADKAQYLDMARRGWSYELRSTMVGRDMSIPVHINGRDLKGAQICLVGELPTEGSRAVLGAFRALLEHVHGVPVPLHEAGADISACGPGRNVILRLYSGPPPNRALGRDLAWMDRVYELGLPSRHVWAASSPAMAQTFFGRKGSGTHVMVQQAAPGGAGPLDQEYFRSLLVEELFQTFTFGMDILHLDAQVPFLSKLEENPLRLRHAAWGSSGFKSAMLSSNPPALCAFDIFMLHAVARAPVDETTAPDFLTYIDAEFAPLQALTEATMGEPRFAPVLDPACAPREAAKLRQ</sequence>
<evidence type="ECO:0000313" key="2">
    <source>
        <dbReference type="EMBL" id="KNX42166.1"/>
    </source>
</evidence>
<keyword evidence="1" id="KW-0732">Signal</keyword>
<organism evidence="2 3">
    <name type="scientific">Roseovarius tolerans</name>
    <dbReference type="NCBI Taxonomy" id="74031"/>
    <lineage>
        <taxon>Bacteria</taxon>
        <taxon>Pseudomonadati</taxon>
        <taxon>Pseudomonadota</taxon>
        <taxon>Alphaproteobacteria</taxon>
        <taxon>Rhodobacterales</taxon>
        <taxon>Roseobacteraceae</taxon>
        <taxon>Roseovarius</taxon>
    </lineage>
</organism>
<protein>
    <submittedName>
        <fullName evidence="2">Uncharacterized protein</fullName>
    </submittedName>
</protein>
<comment type="caution">
    <text evidence="2">The sequence shown here is derived from an EMBL/GenBank/DDBJ whole genome shotgun (WGS) entry which is preliminary data.</text>
</comment>
<accession>A0A0L6CWM9</accession>